<name>A0A1G1V7C9_9BACT</name>
<accession>A0A1G1V7C9</accession>
<proteinExistence type="predicted"/>
<dbReference type="STRING" id="1797517.A3F61_04400"/>
<reference evidence="1 2" key="1">
    <citation type="journal article" date="2016" name="Nat. Commun.">
        <title>Thousands of microbial genomes shed light on interconnected biogeochemical processes in an aquifer system.</title>
        <authorList>
            <person name="Anantharaman K."/>
            <person name="Brown C.T."/>
            <person name="Hug L.A."/>
            <person name="Sharon I."/>
            <person name="Castelle C.J."/>
            <person name="Probst A.J."/>
            <person name="Thomas B.C."/>
            <person name="Singh A."/>
            <person name="Wilkins M.J."/>
            <person name="Karaoz U."/>
            <person name="Brodie E.L."/>
            <person name="Williams K.H."/>
            <person name="Hubbard S.S."/>
            <person name="Banfield J.F."/>
        </authorList>
    </citation>
    <scope>NUCLEOTIDE SEQUENCE [LARGE SCALE GENOMIC DNA]</scope>
</reference>
<evidence type="ECO:0000313" key="2">
    <source>
        <dbReference type="Proteomes" id="UP000178272"/>
    </source>
</evidence>
<sequence length="103" mass="12216">MADFDSVRGVLKKFDPTEDRYISREFQKYAYDLALELRDLEHMAIYMRFAKTVPRHILERARSFVKDANTATPARLYMWKVKKLREELKLKSQNAKGKSTSQK</sequence>
<evidence type="ECO:0000313" key="1">
    <source>
        <dbReference type="EMBL" id="OGY11092.1"/>
    </source>
</evidence>
<dbReference type="EMBL" id="MHCA01000044">
    <property type="protein sequence ID" value="OGY11092.1"/>
    <property type="molecule type" value="Genomic_DNA"/>
</dbReference>
<gene>
    <name evidence="1" type="ORF">A3F61_04400</name>
</gene>
<comment type="caution">
    <text evidence="1">The sequence shown here is derived from an EMBL/GenBank/DDBJ whole genome shotgun (WGS) entry which is preliminary data.</text>
</comment>
<dbReference type="Proteomes" id="UP000178272">
    <property type="component" value="Unassembled WGS sequence"/>
</dbReference>
<organism evidence="1 2">
    <name type="scientific">Candidatus Blackburnbacteria bacterium RIFCSPHIGHO2_12_FULL_41_13b</name>
    <dbReference type="NCBI Taxonomy" id="1797517"/>
    <lineage>
        <taxon>Bacteria</taxon>
        <taxon>Candidatus Blackburniibacteriota</taxon>
    </lineage>
</organism>
<protein>
    <submittedName>
        <fullName evidence="1">Uncharacterized protein</fullName>
    </submittedName>
</protein>
<dbReference type="AlphaFoldDB" id="A0A1G1V7C9"/>